<sequence length="3515" mass="396458">MKFPFKIFLSVALLAVLISLFSVRETRSSSLPISDSIGYVKDSYKSKKEADSQVIYYIQDAHCNAEAQMNIYKIIKFLVQEEEVGLIAMEGAAGEINPVDLSAFPYEEAKQIVSYYFVNRGRINGAEYYVINEPDHVGVQGVENRDLYQRNFECLLKAYNHDDVLRYVERVEVLLEDIKPLIFSDDMQVLDLLEKNFDGQSISLMGFLEQIRELALKYNCGLDEYKNLGLCWQLIGLEKSLDLNEIEKQRAKLIRHITESMNRDEVAAFLQENLKFRLNKVSYSDHLTYLLRQAESHGVDVGPFPQLSQYSRYLTVNESINHHAVFAEIDSLREVIFEALASSEEERALRMISDQVVLLKKASVLRSSSREWRKLTDAPLFFENDESIGFLASHLDADSDIKGLCSSLKDSFSVIRSFYNLAEQRDSVMVDNTLNFMKERGVARAVIVAGGYHTSGIAEKLQQKDISHHILGVRINNDDTDNPYAQLVKGSDSRLERYLAGELDTLALASWLEDHPLVNANNRLVFGNMFKSMLISTLAWQMTGYDLPSVQEISLPMLRGIKAQLANVADQVGYDIDIIELSRVDNQIYIRMSVAGQELVYGLFAEQPHVDLAEVDSEKLQTADLLSSFQLLGGSVVVLTPEQYDAILTAAARKESTREAGPVSMVRSLLTHARSEHVIKAMLFSSLNEKNINELSARAQEIATQLASMNFSEDPVSVENYMRSLLENYQRQGAISISDAGIVSVEKVVVASAQIALDAIDSDEGKLISMPDSISAQTSGGGTISVVFASSAVPMTLLEFILNAIIKGPNTDTDIDLSAFGQTNFEARLLRMVDNTYFVHITPVTKAPAFQHLEDVYDTVLGTDSVNVVPGPQVSFAVSSINPTQKTLSLLAMDDQGAITGSIGPSLTLTVDQPATVDDAISRLYEWVTKRGITITSITGPLDDRYANLNNLIQALFRPAADQLSEFEQVDEFKKMLRLYSFTAGKHMNKVRRIISERVVNILQGDDPQFSIIPGLLRQNVAPSGTQFGPAEFDLLYHVYLHYLNYLPDQKLIDAIDDVILARILQDSFTQDQPVIPEHARERLLTILRGGKYLAKLDLTSVDEYQSRKTITDIFSDQAGMDTMFENAGLTYSNVRRIRVVESRLSGFGFISDYKVVIEDYQGSEKSLRLRMMLNPNFALVFAQNVNAMKAGKEESRLFPTIYYSKTYSHSDKTPNFYFAEHVDGILADRILKHPDEFTPEARVAYKAQATKAWIRFWEDARVVPDEEAEVLEVSRVMLPILLESVVFPADGSNAKILGIGYAFPSHPSTFYTMLFALNSGFQLEDANHVVVIGTAMIAELGWERTRKLLFQALADYKVHYSEWYEEKPNDITAGTIMRLIAFTRASENLMKRETVQKLVDIVYNGDEKAAFAEIADSALHKGLNPLHVLMGKVAMWEQKIPSVNEVKGSIRRLKPSILSISGGTGGNSLINAIKGGERGTVANIVTTFDSGGQSYNWQGIMDPLIGYVYSMGDTTNLAVSYLDIAKQDLLNKRLPEDLDVEYLSPIAAELIAPSLKNFPQLRQSPEFLIDFIDMLKKVDEFISILRQMHNEDPARYKDISLQKASVKNLLLESMNYFSEAYNLGEGRFYADRSLVALDLVQKLFSVDQGYVVPVSTDEGNIIARLKEPLTDEEMALLEEELADTTLMRNRISADRRSVHGEDFIGEIGTIIPDFGKRVEYLDNSRNPDNEEVKPQISDMAREALTYPALDLILVGPGSLFTSLLANFTVKEVVEGLVARGKAGISVMPDGQRIRIEPAQRVFILNPVHTPEDMGMSVTDIVETIERTARNATGNPDLKFEDMFDTIVINDMSKAMPSVKSYIQKKQLALIEPTTEDKQVLQDKGIQIFSYNMAMMQKRPTRKAGYELQYDEKLEYNPAKLREMTEILLRNIRVQKNRDKNNFGIGDGHHSPEDYERVRNIIRASEINAMTERNSFRIHGSKWIDLRVQQLERKIERETDQGKKQQLQEDLLLLQQAISLLKSDAIPMFQVRPGDGSPGIFIDDTMRYQFTTMIETDERGLRHGVYFASGFVDQVQEYIAIAQRYQNAGNQQQYSYYDAIASALSGEALLHHLAEWVLYTQQPESFNIEEANARISRIINEHIALTRSIYGTALNEEFASIVTLALTERTIPDAIDAPDEVEVLDDQKRAELLQQKIKTTRFAVTTRESVLVNVRELPANMNDNLQRLEGLGAVVGEIFSHNAFQPFLQTRDKASVYDLFKAYAQDLAPLQSMFDSILTVDILDNWLIKLHDYERTTQIALSIVNGKLRFAAPNQRDTYLAIADILNRIRNDFKSISIDLAVIKTDTNMLDALNDLSRLSVETLEEQLRQVNLRLASQRSKDAELMSIDPSHDSLVRLLDAMNDEELSRWMNTRFLNGYGIQLETMRSDLQEFLGLFETFLNEFPDVRDSVVRGLPPTASTEEEIIAAYLPDIKIIKDNVNLTTYAEWKKVHDAMSRISQSGLFTYIEIVTPVTNRTLTRVVNTGENLFLSANAFSQKIAQFSNEQEMTFPAQYLRFLEYLRTSGILPGGNIGLGDGHHSEYPARIDAIISESKVSRLSDEDILLNGVKDHILKQGIQLMMRSKTAEGDEQRALQNNALFLMRIHKAIENNEFRFWTVEPLDGNPGLFIDDSSHYQFAAIRENDVYFASGLINRLRFLRERGLETKVMGMLAESVVHEVGEKLIAEDQRYEYDINQAHEYMKGLGFALNAQAPVSDLDAPPQSLLYRELQFIVDSYLAGQTDVAAMPIFQYPSDMPVLRQQLHDRLLNRELSVLDFLKLVTRHFAINQALGAPAEMVHNNQYYHPGEVLGYIRDFPLMYNKTVLETHFPAAEKVIQLSNSDALTKDIAAETIRTLLSDEAFASLIKSMAPHELEDMMYDIIRVITADDNPYVNLKNEYNQKGVDALREMEEVVTAYGEELWAAALIAIAGNALDFANLEATAEIEEKGFSFTDAIRDIFNPQVVKHDDFSILLDRLRQPGQTILFATDNAGEIITDFPLLKRLLLMGHTVNLVPRDKHTVNDISLSDAHEIFQSDYARSYFVDQDGNSLLAPEKFRIITSGSNVTGTDLRRATPEFIEIWQNADLRILKGQGNYETLRYYPLKQDMFFLLKVKDPYATALKYAKGDVMIEYRAPNPIVNDYLNNNVNAVIDAISPQLTEAELEQVKEFIVFYIDYLSTQVRNYAVEADAKKISKIFSEAKLILGKASGIAEIDVALLAKLHKELRGASQLEDFLWTVARPEALRVEQRVINDSRHFMVIDMDAVPEGNLQYAFNILASLNESRKDQTGISVKWVVFSENRSNNEIISELLSRGFYLPEMEIVGSDKIRALDSQWGDIQAAVTTKVHKHIKENLAADSIPDSAIKLITRDEASARYGALNDMFVIQLNRGDLFTEASDFIAALISMDSFIYGGRAADLESVNTETGQVVPFSEVMQRQGFVYNNEFTGKILRMRQSVPVKEKLEQLELKKIVEEAI</sequence>
<dbReference type="EMBL" id="QZJZ01000077">
    <property type="protein sequence ID" value="RJP57657.1"/>
    <property type="molecule type" value="Genomic_DNA"/>
</dbReference>
<dbReference type="Gene3D" id="1.10.285.20">
    <property type="entry name" value="Uncharacterised protein PF01937, DUF89, domain 2"/>
    <property type="match status" value="1"/>
</dbReference>
<dbReference type="Gene3D" id="3.40.50.10680">
    <property type="entry name" value="CofD-like domains"/>
    <property type="match status" value="1"/>
</dbReference>
<name>A0A3A4R4A3_9BACT</name>
<dbReference type="SUPFAM" id="SSF111321">
    <property type="entry name" value="AF1104-like"/>
    <property type="match status" value="1"/>
</dbReference>
<protein>
    <submittedName>
        <fullName evidence="4">DUF89 family protein</fullName>
    </submittedName>
</protein>
<evidence type="ECO:0000256" key="1">
    <source>
        <dbReference type="ARBA" id="ARBA00022490"/>
    </source>
</evidence>
<dbReference type="InterPro" id="IPR036075">
    <property type="entry name" value="ARMT-1-like_metal-bd_sf"/>
</dbReference>
<dbReference type="SUPFAM" id="SSF142338">
    <property type="entry name" value="CofD-like"/>
    <property type="match status" value="1"/>
</dbReference>
<dbReference type="Pfam" id="PF01937">
    <property type="entry name" value="ARMT1-like_dom"/>
    <property type="match status" value="1"/>
</dbReference>
<evidence type="ECO:0000256" key="2">
    <source>
        <dbReference type="SAM" id="Coils"/>
    </source>
</evidence>
<gene>
    <name evidence="4" type="ORF">C4541_09835</name>
</gene>
<comment type="caution">
    <text evidence="4">The sequence shown here is derived from an EMBL/GenBank/DDBJ whole genome shotgun (WGS) entry which is preliminary data.</text>
</comment>
<keyword evidence="1" id="KW-0963">Cytoplasm</keyword>
<dbReference type="InterPro" id="IPR010119">
    <property type="entry name" value="Gluconeogen_factor"/>
</dbReference>
<dbReference type="GO" id="GO:0043743">
    <property type="term" value="F:LPPG:FO 2-phospho-L-lactate transferase activity"/>
    <property type="evidence" value="ECO:0007669"/>
    <property type="project" value="InterPro"/>
</dbReference>
<dbReference type="InterPro" id="IPR002882">
    <property type="entry name" value="CofD"/>
</dbReference>
<dbReference type="PANTHER" id="PTHR30135">
    <property type="entry name" value="UNCHARACTERIZED PROTEIN YVCK-RELATED"/>
    <property type="match status" value="1"/>
</dbReference>
<organism evidence="4 5">
    <name type="scientific">Candidatus Auribacter fodinae</name>
    <dbReference type="NCBI Taxonomy" id="2093366"/>
    <lineage>
        <taxon>Bacteria</taxon>
        <taxon>Pseudomonadati</taxon>
        <taxon>Candidatus Auribacterota</taxon>
        <taxon>Candidatus Auribacteria</taxon>
        <taxon>Candidatus Auribacterales</taxon>
        <taxon>Candidatus Auribacteraceae</taxon>
        <taxon>Candidatus Auribacter</taxon>
    </lineage>
</organism>
<dbReference type="Pfam" id="PF01933">
    <property type="entry name" value="CofD"/>
    <property type="match status" value="1"/>
</dbReference>
<feature type="domain" description="Damage-control phosphatase ARMT1-like metal-binding" evidence="3">
    <location>
        <begin position="2900"/>
        <end position="3163"/>
    </location>
</feature>
<keyword evidence="2" id="KW-0175">Coiled coil</keyword>
<dbReference type="Proteomes" id="UP000266426">
    <property type="component" value="Unassembled WGS sequence"/>
</dbReference>
<dbReference type="InterPro" id="IPR038136">
    <property type="entry name" value="CofD-like_dom_sf"/>
</dbReference>
<dbReference type="PANTHER" id="PTHR30135:SF3">
    <property type="entry name" value="GLUCONEOGENESIS FACTOR-RELATED"/>
    <property type="match status" value="1"/>
</dbReference>
<accession>A0A3A4R4A3</accession>
<evidence type="ECO:0000313" key="5">
    <source>
        <dbReference type="Proteomes" id="UP000266426"/>
    </source>
</evidence>
<evidence type="ECO:0000259" key="3">
    <source>
        <dbReference type="Pfam" id="PF01937"/>
    </source>
</evidence>
<feature type="coiled-coil region" evidence="2">
    <location>
        <begin position="1988"/>
        <end position="2024"/>
    </location>
</feature>
<reference evidence="4 5" key="1">
    <citation type="journal article" date="2017" name="ISME J.">
        <title>Energy and carbon metabolisms in a deep terrestrial subsurface fluid microbial community.</title>
        <authorList>
            <person name="Momper L."/>
            <person name="Jungbluth S.P."/>
            <person name="Lee M.D."/>
            <person name="Amend J.P."/>
        </authorList>
    </citation>
    <scope>NUCLEOTIDE SEQUENCE [LARGE SCALE GENOMIC DNA]</scope>
    <source>
        <strain evidence="4">SURF_26</strain>
    </source>
</reference>
<dbReference type="Gene3D" id="3.40.50.10880">
    <property type="entry name" value="Uncharacterised protein PF01937, DUF89, domain 3"/>
    <property type="match status" value="1"/>
</dbReference>
<dbReference type="InterPro" id="IPR002791">
    <property type="entry name" value="ARMT1-like_metal-bd"/>
</dbReference>
<evidence type="ECO:0000313" key="4">
    <source>
        <dbReference type="EMBL" id="RJP57657.1"/>
    </source>
</evidence>
<proteinExistence type="predicted"/>